<dbReference type="Gene3D" id="3.40.50.2300">
    <property type="match status" value="1"/>
</dbReference>
<keyword evidence="1 2" id="KW-0597">Phosphoprotein</keyword>
<dbReference type="SUPFAM" id="SSF52172">
    <property type="entry name" value="CheY-like"/>
    <property type="match status" value="1"/>
</dbReference>
<feature type="domain" description="Response regulatory" evidence="3">
    <location>
        <begin position="18"/>
        <end position="133"/>
    </location>
</feature>
<dbReference type="InterPro" id="IPR050595">
    <property type="entry name" value="Bact_response_regulator"/>
</dbReference>
<dbReference type="AlphaFoldDB" id="A0A7C2P2F8"/>
<comment type="caution">
    <text evidence="4">The sequence shown here is derived from an EMBL/GenBank/DDBJ whole genome shotgun (WGS) entry which is preliminary data.</text>
</comment>
<evidence type="ECO:0000256" key="1">
    <source>
        <dbReference type="ARBA" id="ARBA00022553"/>
    </source>
</evidence>
<protein>
    <submittedName>
        <fullName evidence="4">Response regulator transcription factor</fullName>
    </submittedName>
</protein>
<dbReference type="Pfam" id="PF00072">
    <property type="entry name" value="Response_reg"/>
    <property type="match status" value="1"/>
</dbReference>
<proteinExistence type="predicted"/>
<dbReference type="EMBL" id="DTDJ01000047">
    <property type="protein sequence ID" value="HGL18210.1"/>
    <property type="molecule type" value="Genomic_DNA"/>
</dbReference>
<evidence type="ECO:0000256" key="2">
    <source>
        <dbReference type="PROSITE-ProRule" id="PRU00169"/>
    </source>
</evidence>
<dbReference type="InterPro" id="IPR001789">
    <property type="entry name" value="Sig_transdc_resp-reg_receiver"/>
</dbReference>
<dbReference type="InterPro" id="IPR011006">
    <property type="entry name" value="CheY-like_superfamily"/>
</dbReference>
<dbReference type="PANTHER" id="PTHR44591:SF3">
    <property type="entry name" value="RESPONSE REGULATORY DOMAIN-CONTAINING PROTEIN"/>
    <property type="match status" value="1"/>
</dbReference>
<feature type="modified residue" description="4-aspartylphosphate" evidence="2">
    <location>
        <position position="66"/>
    </location>
</feature>
<dbReference type="PROSITE" id="PS50110">
    <property type="entry name" value="RESPONSE_REGULATORY"/>
    <property type="match status" value="1"/>
</dbReference>
<dbReference type="PANTHER" id="PTHR44591">
    <property type="entry name" value="STRESS RESPONSE REGULATOR PROTEIN 1"/>
    <property type="match status" value="1"/>
</dbReference>
<dbReference type="GO" id="GO:0000160">
    <property type="term" value="P:phosphorelay signal transduction system"/>
    <property type="evidence" value="ECO:0007669"/>
    <property type="project" value="InterPro"/>
</dbReference>
<gene>
    <name evidence="4" type="ORF">ENQ77_00160</name>
    <name evidence="5" type="ORF">ENU66_07785</name>
</gene>
<dbReference type="EMBL" id="DSOL01000003">
    <property type="protein sequence ID" value="HEN27096.1"/>
    <property type="molecule type" value="Genomic_DNA"/>
</dbReference>
<evidence type="ECO:0000313" key="4">
    <source>
        <dbReference type="EMBL" id="HEN27096.1"/>
    </source>
</evidence>
<dbReference type="SMART" id="SM00448">
    <property type="entry name" value="REC"/>
    <property type="match status" value="1"/>
</dbReference>
<evidence type="ECO:0000313" key="5">
    <source>
        <dbReference type="EMBL" id="HGL18210.1"/>
    </source>
</evidence>
<accession>A0A7C2P2F8</accession>
<organism evidence="4">
    <name type="scientific">candidate division WOR-3 bacterium</name>
    <dbReference type="NCBI Taxonomy" id="2052148"/>
    <lineage>
        <taxon>Bacteria</taxon>
        <taxon>Bacteria division WOR-3</taxon>
    </lineage>
</organism>
<name>A0A7C2P2F8_UNCW3</name>
<sequence length="137" mass="15996">MELNLKSICLSWRFVMKKILIIDDEPDILELIKDILKNKYEVFTSTSVKEGFSILDRIKIDLIILDIMMPQMDGWDFLWLIRGNEKYRKIPVIIVTARADAEDKLIGLKEGVKDYIVKPFLPNELISRVDEILEGKN</sequence>
<reference evidence="4" key="1">
    <citation type="journal article" date="2020" name="mSystems">
        <title>Genome- and Community-Level Interaction Insights into Carbon Utilization and Element Cycling Functions of Hydrothermarchaeota in Hydrothermal Sediment.</title>
        <authorList>
            <person name="Zhou Z."/>
            <person name="Liu Y."/>
            <person name="Xu W."/>
            <person name="Pan J."/>
            <person name="Luo Z.H."/>
            <person name="Li M."/>
        </authorList>
    </citation>
    <scope>NUCLEOTIDE SEQUENCE [LARGE SCALE GENOMIC DNA]</scope>
    <source>
        <strain evidence="4">SpSt-34</strain>
        <strain evidence="5">SpSt-69</strain>
    </source>
</reference>
<evidence type="ECO:0000259" key="3">
    <source>
        <dbReference type="PROSITE" id="PS50110"/>
    </source>
</evidence>